<evidence type="ECO:0000313" key="2">
    <source>
        <dbReference type="EMBL" id="ASJ54191.1"/>
    </source>
</evidence>
<gene>
    <name evidence="2" type="ORF">BP422_11925</name>
</gene>
<evidence type="ECO:0008006" key="4">
    <source>
        <dbReference type="Google" id="ProtNLM"/>
    </source>
</evidence>
<dbReference type="RefSeq" id="WP_088907975.1">
    <property type="nucleotide sequence ID" value="NZ_CP018145.1"/>
</dbReference>
<name>A0A220MGL3_9BACL</name>
<dbReference type="Proteomes" id="UP000197781">
    <property type="component" value="Chromosome"/>
</dbReference>
<evidence type="ECO:0000313" key="3">
    <source>
        <dbReference type="Proteomes" id="UP000197781"/>
    </source>
</evidence>
<dbReference type="KEGG" id="bfm:BP422_11925"/>
<accession>A0A220MGL3</accession>
<keyword evidence="1" id="KW-0175">Coiled coil</keyword>
<proteinExistence type="predicted"/>
<dbReference type="AlphaFoldDB" id="A0A220MGL3"/>
<reference evidence="2 3" key="1">
    <citation type="submission" date="2016-11" db="EMBL/GenBank/DDBJ databases">
        <authorList>
            <person name="Jaros S."/>
            <person name="Januszkiewicz K."/>
            <person name="Wedrychowicz H."/>
        </authorList>
    </citation>
    <scope>NUCLEOTIDE SEQUENCE [LARGE SCALE GENOMIC DNA]</scope>
    <source>
        <strain evidence="2 3">NF2</strain>
    </source>
</reference>
<protein>
    <recommendedName>
        <fullName evidence="4">DUF1515 domain-containing protein</fullName>
    </recommendedName>
</protein>
<organism evidence="2 3">
    <name type="scientific">Brevibacillus formosus</name>
    <dbReference type="NCBI Taxonomy" id="54913"/>
    <lineage>
        <taxon>Bacteria</taxon>
        <taxon>Bacillati</taxon>
        <taxon>Bacillota</taxon>
        <taxon>Bacilli</taxon>
        <taxon>Bacillales</taxon>
        <taxon>Paenibacillaceae</taxon>
        <taxon>Brevibacillus</taxon>
    </lineage>
</organism>
<feature type="coiled-coil region" evidence="1">
    <location>
        <begin position="57"/>
        <end position="88"/>
    </location>
</feature>
<evidence type="ECO:0000256" key="1">
    <source>
        <dbReference type="SAM" id="Coils"/>
    </source>
</evidence>
<dbReference type="EMBL" id="CP018145">
    <property type="protein sequence ID" value="ASJ54191.1"/>
    <property type="molecule type" value="Genomic_DNA"/>
</dbReference>
<sequence length="121" mass="13427">MADEIKDLQKGITDILVAIGKIETEIKQLGNMANKLDSTEKLAIEAMQSTRSAHKRLDELSLEITDLTKKAEDIKKEIEQRIDNDKRQGRDDKRWIVGTVLGAGALIWKLIESITKGGGAV</sequence>